<dbReference type="InterPro" id="IPR006868">
    <property type="entry name" value="DUF630"/>
</dbReference>
<feature type="region of interest" description="Disordered" evidence="2">
    <location>
        <begin position="72"/>
        <end position="297"/>
    </location>
</feature>
<dbReference type="OrthoDB" id="674656at2759"/>
<evidence type="ECO:0000256" key="1">
    <source>
        <dbReference type="SAM" id="Coils"/>
    </source>
</evidence>
<feature type="domain" description="DUF632" evidence="3">
    <location>
        <begin position="314"/>
        <end position="616"/>
    </location>
</feature>
<feature type="compositionally biased region" description="Pro residues" evidence="2">
    <location>
        <begin position="251"/>
        <end position="263"/>
    </location>
</feature>
<dbReference type="InterPro" id="IPR006867">
    <property type="entry name" value="DUF632"/>
</dbReference>
<dbReference type="Pfam" id="PF04783">
    <property type="entry name" value="DUF630"/>
    <property type="match status" value="1"/>
</dbReference>
<feature type="compositionally biased region" description="Pro residues" evidence="2">
    <location>
        <begin position="169"/>
        <end position="190"/>
    </location>
</feature>
<evidence type="ECO:0008006" key="7">
    <source>
        <dbReference type="Google" id="ProtNLM"/>
    </source>
</evidence>
<keyword evidence="6" id="KW-1185">Reference proteome</keyword>
<evidence type="ECO:0000259" key="4">
    <source>
        <dbReference type="Pfam" id="PF04783"/>
    </source>
</evidence>
<reference evidence="5 6" key="1">
    <citation type="journal article" date="2019" name="Sci. Rep.">
        <title>A high-quality genome of Eragrostis curvula grass provides insights into Poaceae evolution and supports new strategies to enhance forage quality.</title>
        <authorList>
            <person name="Carballo J."/>
            <person name="Santos B.A.C.M."/>
            <person name="Zappacosta D."/>
            <person name="Garbus I."/>
            <person name="Selva J.P."/>
            <person name="Gallo C.A."/>
            <person name="Diaz A."/>
            <person name="Albertini E."/>
            <person name="Caccamo M."/>
            <person name="Echenique V."/>
        </authorList>
    </citation>
    <scope>NUCLEOTIDE SEQUENCE [LARGE SCALE GENOMIC DNA]</scope>
    <source>
        <strain evidence="6">cv. Victoria</strain>
        <tissue evidence="5">Leaf</tissue>
    </source>
</reference>
<dbReference type="Proteomes" id="UP000324897">
    <property type="component" value="Chromosome 4"/>
</dbReference>
<dbReference type="AlphaFoldDB" id="A0A5J9VUB8"/>
<dbReference type="SUPFAM" id="SSF101447">
    <property type="entry name" value="Formin homology 2 domain (FH2 domain)"/>
    <property type="match status" value="1"/>
</dbReference>
<protein>
    <recommendedName>
        <fullName evidence="7">DUF632 domain-containing protein</fullName>
    </recommendedName>
</protein>
<feature type="non-terminal residue" evidence="5">
    <location>
        <position position="1"/>
    </location>
</feature>
<dbReference type="EMBL" id="RWGY01000007">
    <property type="protein sequence ID" value="TVU40012.1"/>
    <property type="molecule type" value="Genomic_DNA"/>
</dbReference>
<feature type="coiled-coil region" evidence="1">
    <location>
        <begin position="625"/>
        <end position="698"/>
    </location>
</feature>
<evidence type="ECO:0000313" key="5">
    <source>
        <dbReference type="EMBL" id="TVU40012.1"/>
    </source>
</evidence>
<dbReference type="Gramene" id="TVU40012">
    <property type="protein sequence ID" value="TVU40012"/>
    <property type="gene ID" value="EJB05_13457"/>
</dbReference>
<keyword evidence="1" id="KW-0175">Coiled coil</keyword>
<comment type="caution">
    <text evidence="5">The sequence shown here is derived from an EMBL/GenBank/DDBJ whole genome shotgun (WGS) entry which is preliminary data.</text>
</comment>
<feature type="compositionally biased region" description="Pro residues" evidence="2">
    <location>
        <begin position="86"/>
        <end position="107"/>
    </location>
</feature>
<gene>
    <name evidence="5" type="ORF">EJB05_13457</name>
</gene>
<feature type="compositionally biased region" description="Acidic residues" evidence="2">
    <location>
        <begin position="139"/>
        <end position="156"/>
    </location>
</feature>
<sequence>MGCGPSKEDAEGGAVSRCQERKHLLRAAVAARHALAGAHAGHAAALRNVGAALSDYAAGDPDAAAAIARSASAPGSAAAMAAAQALPPPPLPVEAVLPPPPPLPPGPADAAAPLVRSMSAPDLPMGQTIRKKPSGEAAIIEEEEGDAAAAEEDDEEALRRRRAVDDDPPPPPPTTTTSRPPPSRSPPPVPDDPKPAPQGNSWDEFIFGSRDAEAIPPTLDPSAAKASWAAERRDPGLPPPPPPPEPEEHPPPPPPTQQPPPPAAADDVAEGKKPAAEPVARRAATQKALRKGEGKKARAVVMVPPQPQPAKLGDVLRRLDDHFLKASESAHEVSKMLEAARMHYHSNFAATRGFVDHSARVMQVITWNRSFKGIPQPENVKNELDDDEWETHATVLDKLLAWEKKLCHEVKEFEVIKMTYQRKLSVLNKKKQRGASSSSVEKTKAVVSHLHTKYIVDLQTMESTVAEINRLRDKQLYPKLLELVNGMWNMWDKMYAQHKLQLRIILELKSSDISIAVRETSEQHHERTVQLWTIVQEWHVQFGNFMAYQKDYVGSLYSWIKLNVIPIDTNLKPNSSQPHEATPPIKRLLHAWHDILEKLPDESTKKAINTFAEVVRTIIVQQEEELQLRIKIEETRREHERKRRQLEDWARKNWDKGAGVNNPDGSLAAPVVERKAAVERLEQALKDLEADYIKQCKVVRDKSLNLLRTNLPELFRAVSDFSLQSAGMFKGLWSIAHTNDQIDEE</sequence>
<dbReference type="PANTHER" id="PTHR21450:SF59">
    <property type="entry name" value="PROTEIN, PUTATIVE_ 48652-45869-RELATED"/>
    <property type="match status" value="1"/>
</dbReference>
<accession>A0A5J9VUB8</accession>
<dbReference type="Pfam" id="PF04782">
    <property type="entry name" value="DUF632"/>
    <property type="match status" value="1"/>
</dbReference>
<dbReference type="PANTHER" id="PTHR21450">
    <property type="entry name" value="PROTEIN ALTERED PHOSPHATE STARVATION RESPONSE 1"/>
    <property type="match status" value="1"/>
</dbReference>
<organism evidence="5 6">
    <name type="scientific">Eragrostis curvula</name>
    <name type="common">weeping love grass</name>
    <dbReference type="NCBI Taxonomy" id="38414"/>
    <lineage>
        <taxon>Eukaryota</taxon>
        <taxon>Viridiplantae</taxon>
        <taxon>Streptophyta</taxon>
        <taxon>Embryophyta</taxon>
        <taxon>Tracheophyta</taxon>
        <taxon>Spermatophyta</taxon>
        <taxon>Magnoliopsida</taxon>
        <taxon>Liliopsida</taxon>
        <taxon>Poales</taxon>
        <taxon>Poaceae</taxon>
        <taxon>PACMAD clade</taxon>
        <taxon>Chloridoideae</taxon>
        <taxon>Eragrostideae</taxon>
        <taxon>Eragrostidinae</taxon>
        <taxon>Eragrostis</taxon>
    </lineage>
</organism>
<feature type="compositionally biased region" description="Low complexity" evidence="2">
    <location>
        <begin position="72"/>
        <end position="85"/>
    </location>
</feature>
<feature type="domain" description="DUF630" evidence="4">
    <location>
        <begin position="1"/>
        <end position="60"/>
    </location>
</feature>
<evidence type="ECO:0000256" key="2">
    <source>
        <dbReference type="SAM" id="MobiDB-lite"/>
    </source>
</evidence>
<proteinExistence type="predicted"/>
<name>A0A5J9VUB8_9POAL</name>
<evidence type="ECO:0000313" key="6">
    <source>
        <dbReference type="Proteomes" id="UP000324897"/>
    </source>
</evidence>
<evidence type="ECO:0000259" key="3">
    <source>
        <dbReference type="Pfam" id="PF04782"/>
    </source>
</evidence>